<proteinExistence type="predicted"/>
<sequence length="159" mass="17930">MRRHTARPSRIGQRLIDTRPCLPPPLLVSHLYATSIRLGPRRPQARTTLAVRHRHCVEGCDVLHSPKLPRCEVRGMEPENQCTRCATVQTVDLSDAQRARSLLRPSWTAPSASVRLFAPYTRHSECERPASPPRLIASQVFGNAHRRDEHSPTILPSLI</sequence>
<evidence type="ECO:0000313" key="2">
    <source>
        <dbReference type="Proteomes" id="UP000218811"/>
    </source>
</evidence>
<reference evidence="1 2" key="1">
    <citation type="journal article" date="2012" name="Science">
        <title>The Paleozoic origin of enzymatic lignin decomposition reconstructed from 31 fungal genomes.</title>
        <authorList>
            <person name="Floudas D."/>
            <person name="Binder M."/>
            <person name="Riley R."/>
            <person name="Barry K."/>
            <person name="Blanchette R.A."/>
            <person name="Henrissat B."/>
            <person name="Martinez A.T."/>
            <person name="Otillar R."/>
            <person name="Spatafora J.W."/>
            <person name="Yadav J.S."/>
            <person name="Aerts A."/>
            <person name="Benoit I."/>
            <person name="Boyd A."/>
            <person name="Carlson A."/>
            <person name="Copeland A."/>
            <person name="Coutinho P.M."/>
            <person name="de Vries R.P."/>
            <person name="Ferreira P."/>
            <person name="Findley K."/>
            <person name="Foster B."/>
            <person name="Gaskell J."/>
            <person name="Glotzer D."/>
            <person name="Gorecki P."/>
            <person name="Heitman J."/>
            <person name="Hesse C."/>
            <person name="Hori C."/>
            <person name="Igarashi K."/>
            <person name="Jurgens J.A."/>
            <person name="Kallen N."/>
            <person name="Kersten P."/>
            <person name="Kohler A."/>
            <person name="Kuees U."/>
            <person name="Kumar T.K.A."/>
            <person name="Kuo A."/>
            <person name="LaButti K."/>
            <person name="Larrondo L.F."/>
            <person name="Lindquist E."/>
            <person name="Ling A."/>
            <person name="Lombard V."/>
            <person name="Lucas S."/>
            <person name="Lundell T."/>
            <person name="Martin R."/>
            <person name="McLaughlin D.J."/>
            <person name="Morgenstern I."/>
            <person name="Morin E."/>
            <person name="Murat C."/>
            <person name="Nagy L.G."/>
            <person name="Nolan M."/>
            <person name="Ohm R.A."/>
            <person name="Patyshakuliyeva A."/>
            <person name="Rokas A."/>
            <person name="Ruiz-Duenas F.J."/>
            <person name="Sabat G."/>
            <person name="Salamov A."/>
            <person name="Samejima M."/>
            <person name="Schmutz J."/>
            <person name="Slot J.C."/>
            <person name="St John F."/>
            <person name="Stenlid J."/>
            <person name="Sun H."/>
            <person name="Sun S."/>
            <person name="Syed K."/>
            <person name="Tsang A."/>
            <person name="Wiebenga A."/>
            <person name="Young D."/>
            <person name="Pisabarro A."/>
            <person name="Eastwood D.C."/>
            <person name="Martin F."/>
            <person name="Cullen D."/>
            <person name="Grigoriev I.V."/>
            <person name="Hibbett D.S."/>
        </authorList>
    </citation>
    <scope>NUCLEOTIDE SEQUENCE [LARGE SCALE GENOMIC DNA]</scope>
    <source>
        <strain evidence="1 2">MD-104</strain>
    </source>
</reference>
<dbReference type="AlphaFoldDB" id="A0A2H3J5J6"/>
<protein>
    <submittedName>
        <fullName evidence="1">Uncharacterized protein</fullName>
    </submittedName>
</protein>
<organism evidence="1 2">
    <name type="scientific">Wolfiporia cocos (strain MD-104)</name>
    <name type="common">Brown rot fungus</name>
    <dbReference type="NCBI Taxonomy" id="742152"/>
    <lineage>
        <taxon>Eukaryota</taxon>
        <taxon>Fungi</taxon>
        <taxon>Dikarya</taxon>
        <taxon>Basidiomycota</taxon>
        <taxon>Agaricomycotina</taxon>
        <taxon>Agaricomycetes</taxon>
        <taxon>Polyporales</taxon>
        <taxon>Phaeolaceae</taxon>
        <taxon>Wolfiporia</taxon>
    </lineage>
</organism>
<gene>
    <name evidence="1" type="ORF">WOLCODRAFT_155687</name>
</gene>
<dbReference type="Proteomes" id="UP000218811">
    <property type="component" value="Unassembled WGS sequence"/>
</dbReference>
<keyword evidence="2" id="KW-1185">Reference proteome</keyword>
<accession>A0A2H3J5J6</accession>
<name>A0A2H3J5J6_WOLCO</name>
<dbReference type="EMBL" id="KB467843">
    <property type="protein sequence ID" value="PCH35033.1"/>
    <property type="molecule type" value="Genomic_DNA"/>
</dbReference>
<evidence type="ECO:0000313" key="1">
    <source>
        <dbReference type="EMBL" id="PCH35033.1"/>
    </source>
</evidence>